<organism evidence="1 2">
    <name type="scientific">Cerasicoccus arenae</name>
    <dbReference type="NCBI Taxonomy" id="424488"/>
    <lineage>
        <taxon>Bacteria</taxon>
        <taxon>Pseudomonadati</taxon>
        <taxon>Verrucomicrobiota</taxon>
        <taxon>Opitutia</taxon>
        <taxon>Puniceicoccales</taxon>
        <taxon>Cerasicoccaceae</taxon>
        <taxon>Cerasicoccus</taxon>
    </lineage>
</organism>
<evidence type="ECO:0000313" key="2">
    <source>
        <dbReference type="Proteomes" id="UP000642829"/>
    </source>
</evidence>
<proteinExistence type="predicted"/>
<dbReference type="AlphaFoldDB" id="A0A8J3GFB7"/>
<dbReference type="Proteomes" id="UP000642829">
    <property type="component" value="Unassembled WGS sequence"/>
</dbReference>
<protein>
    <submittedName>
        <fullName evidence="1">Uncharacterized protein</fullName>
    </submittedName>
</protein>
<comment type="caution">
    <text evidence="1">The sequence shown here is derived from an EMBL/GenBank/DDBJ whole genome shotgun (WGS) entry which is preliminary data.</text>
</comment>
<accession>A0A8J3GFB7</accession>
<reference evidence="1" key="1">
    <citation type="journal article" date="2014" name="Int. J. Syst. Evol. Microbiol.">
        <title>Complete genome sequence of Corynebacterium casei LMG S-19264T (=DSM 44701T), isolated from a smear-ripened cheese.</title>
        <authorList>
            <consortium name="US DOE Joint Genome Institute (JGI-PGF)"/>
            <person name="Walter F."/>
            <person name="Albersmeier A."/>
            <person name="Kalinowski J."/>
            <person name="Ruckert C."/>
        </authorList>
    </citation>
    <scope>NUCLEOTIDE SEQUENCE</scope>
    <source>
        <strain evidence="1">KCTC 12870</strain>
    </source>
</reference>
<gene>
    <name evidence="1" type="ORF">GCM10007047_22460</name>
</gene>
<evidence type="ECO:0000313" key="1">
    <source>
        <dbReference type="EMBL" id="GHC05042.1"/>
    </source>
</evidence>
<sequence length="1259" mass="138594">MLRVQISSTVNEEHSIQARQNALLGLSVALGQLQAQMGPDQRVSASAELIKSGDSPGIPEIASNDLRRHWLGAWDASENAYADTDTSSMLWVNAPNAAHLSWLVSGVEDTVGAVPSTVFNLDEKGIPLADSGLAIMAGGKSVGDGNLEDFVYAPIVDIPTDPGRSLSSGAYAYWISDEAQKAPLNLVDARYVDVSVSSKSRSDLMAPERVGIETVSGWKEYDLKNGDLARSLNRLMYLSDINLVEQGYWADAIPDYFHDFGMGATMLQTDVRNGGLKKDLNLLFELSDENFNGSPYGGNPDAERVDNPETDVGYLDPYEGGAVSYLFKHPVPDISANAYLRGPTWHFLRSYYNLYKDVSGADAAPSIASRAYRPNTIDYANAAGYNHDFAMRYSFVNVMGSANKGNSDADIDPWDNFVNTKVKPIKEWEIRSGPVDVPRLTGHEVAPVAVRMYLVFSLAQVSLNHVYRIARDELGEPLLATYIDENGETQESEDGWIMEDSGPGNIIALKVQPVAVLWNPYNVSISFNAYKLKFTNPKMAFSFSWRDVGSLTTEGSYTATFNDLMKSAVPVHHLVDGQVINRNLDYFEFLFGNPPDGDDPIILQPGEQRIFSAAEELSMADVRASDKPLFMEPGWNTNGGILMYRSELDSRHRMTQRAKKNPDDVPPAVEIDNISAEYEVSVDDVYWVSKYSNFASDRAANDERIILFDWQDYLLTDKNSIKEGGDFLKEDFALRAMGGGYSTPSGENPSDVFKDIKNNRILPLDFVNGTCPFMYMEVRINPANTDLGVSVEMLGNSNPFALLGSSMFSGDVVTDRYGVFMGPMSGFADYNNLRPQTFLNDTRTYFGYGYGVDVGSRSVILQEIPTMPLWSLGSLQHANISSSGYMPRNAIGNSQATPFVPSDELDLNFKMQWGIMQPTMYDVSYLSNEVLFDSYFFSSLAPASEELTVSQRLDSIVEVAEDTGVDPVLSNRRFAYFGDDDYSKLRSDLIGNDGYTKSAAYWAPEGGFNINSTSVVAWKAFLAGNFGREFDYYDGTSIRSDTSVGALYSRVSLPNAEVGSSGNIKDDWNAPISLTDSQLDALAVAIVDEVKARGPFLSLSDFVNRRPGSSDVNQQRQGALARAIDQSGINNEIGEAGDDAYDWVSDARFNVDNTLGRTSAGIPGWLTQADVLTPLAPYISARSDTFIIRAYGEATTGIEGDVASRAWCEALVQRVPEYMDPTGNDPWAEVSDLVDGGINETFGRRFKIIGFRWLSKDDV</sequence>
<dbReference type="EMBL" id="BMXG01000013">
    <property type="protein sequence ID" value="GHC05042.1"/>
    <property type="molecule type" value="Genomic_DNA"/>
</dbReference>
<keyword evidence="2" id="KW-1185">Reference proteome</keyword>
<name>A0A8J3GFB7_9BACT</name>
<reference evidence="1" key="2">
    <citation type="submission" date="2020-09" db="EMBL/GenBank/DDBJ databases">
        <authorList>
            <person name="Sun Q."/>
            <person name="Kim S."/>
        </authorList>
    </citation>
    <scope>NUCLEOTIDE SEQUENCE</scope>
    <source>
        <strain evidence="1">KCTC 12870</strain>
    </source>
</reference>